<dbReference type="KEGG" id="ncv:NCAV_0877"/>
<proteinExistence type="predicted"/>
<keyword evidence="2" id="KW-1185">Reference proteome</keyword>
<dbReference type="EMBL" id="LT981265">
    <property type="protein sequence ID" value="SPC34054.1"/>
    <property type="molecule type" value="Genomic_DNA"/>
</dbReference>
<protein>
    <submittedName>
        <fullName evidence="1">Uncharacterized protein</fullName>
    </submittedName>
</protein>
<evidence type="ECO:0000313" key="2">
    <source>
        <dbReference type="Proteomes" id="UP000236248"/>
    </source>
</evidence>
<accession>A0A2K5AR25</accession>
<dbReference type="Proteomes" id="UP000236248">
    <property type="component" value="Chromosome NCAV"/>
</dbReference>
<organism evidence="1 2">
    <name type="scientific">Candidatus Nitrosocaldus cavascurensis</name>
    <dbReference type="NCBI Taxonomy" id="2058097"/>
    <lineage>
        <taxon>Archaea</taxon>
        <taxon>Nitrososphaerota</taxon>
        <taxon>Nitrososphaeria</taxon>
        <taxon>Candidatus Nitrosocaldales</taxon>
        <taxon>Candidatus Nitrosocaldaceae</taxon>
        <taxon>Candidatus Nitrosocaldus</taxon>
    </lineage>
</organism>
<dbReference type="AlphaFoldDB" id="A0A2K5AR25"/>
<gene>
    <name evidence="1" type="ORF">NCAV_0877</name>
</gene>
<sequence length="45" mass="4833">MYLKANTLIPAQTIPSAPNMLSGTTMKQTSRLLISKVPSLNSNSL</sequence>
<reference evidence="2" key="1">
    <citation type="submission" date="2018-01" db="EMBL/GenBank/DDBJ databases">
        <authorList>
            <person name="Kerou L M."/>
        </authorList>
    </citation>
    <scope>NUCLEOTIDE SEQUENCE [LARGE SCALE GENOMIC DNA]</scope>
    <source>
        <strain evidence="2">SCU2</strain>
    </source>
</reference>
<evidence type="ECO:0000313" key="1">
    <source>
        <dbReference type="EMBL" id="SPC34054.1"/>
    </source>
</evidence>
<name>A0A2K5AR25_9ARCH</name>